<keyword evidence="15" id="KW-1185">Reference proteome</keyword>
<dbReference type="Pfam" id="PF00001">
    <property type="entry name" value="7tm_1"/>
    <property type="match status" value="1"/>
</dbReference>
<evidence type="ECO:0000256" key="3">
    <source>
        <dbReference type="ARBA" id="ARBA00022475"/>
    </source>
</evidence>
<feature type="transmembrane region" description="Helical" evidence="12">
    <location>
        <begin position="226"/>
        <end position="245"/>
    </location>
</feature>
<evidence type="ECO:0000256" key="4">
    <source>
        <dbReference type="ARBA" id="ARBA00022692"/>
    </source>
</evidence>
<dbReference type="GO" id="GO:0035237">
    <property type="term" value="F:corazonin receptor activity"/>
    <property type="evidence" value="ECO:0007669"/>
    <property type="project" value="TreeGrafter"/>
</dbReference>
<feature type="transmembrane region" description="Helical" evidence="12">
    <location>
        <begin position="266"/>
        <end position="284"/>
    </location>
</feature>
<evidence type="ECO:0000259" key="13">
    <source>
        <dbReference type="PROSITE" id="PS50262"/>
    </source>
</evidence>
<evidence type="ECO:0000256" key="9">
    <source>
        <dbReference type="ARBA" id="ARBA00023224"/>
    </source>
</evidence>
<dbReference type="PANTHER" id="PTHR24230">
    <property type="entry name" value="G-PROTEIN COUPLED RECEPTOR"/>
    <property type="match status" value="1"/>
</dbReference>
<dbReference type="InterPro" id="IPR017452">
    <property type="entry name" value="GPCR_Rhodpsn_7TM"/>
</dbReference>
<dbReference type="STRING" id="37001.A0A1A9WEC4"/>
<evidence type="ECO:0000256" key="10">
    <source>
        <dbReference type="RuleBase" id="RU000688"/>
    </source>
</evidence>
<dbReference type="Proteomes" id="UP000091820">
    <property type="component" value="Unassembled WGS sequence"/>
</dbReference>
<feature type="transmembrane region" description="Helical" evidence="12">
    <location>
        <begin position="309"/>
        <end position="326"/>
    </location>
</feature>
<keyword evidence="9 10" id="KW-0807">Transducer</keyword>
<comment type="similarity">
    <text evidence="2 10">Belongs to the G-protein coupled receptor 1 family.</text>
</comment>
<protein>
    <recommendedName>
        <fullName evidence="13">G-protein coupled receptors family 1 profile domain-containing protein</fullName>
    </recommendedName>
</protein>
<dbReference type="PANTHER" id="PTHR24230:SF163">
    <property type="entry name" value="CORAZONIN RECEPTOR, ISOFORM B"/>
    <property type="match status" value="1"/>
</dbReference>
<evidence type="ECO:0000313" key="14">
    <source>
        <dbReference type="EnsemblMetazoa" id="GBRI016365-PA"/>
    </source>
</evidence>
<dbReference type="PROSITE" id="PS00237">
    <property type="entry name" value="G_PROTEIN_RECEP_F1_1"/>
    <property type="match status" value="1"/>
</dbReference>
<proteinExistence type="inferred from homology"/>
<evidence type="ECO:0000256" key="2">
    <source>
        <dbReference type="ARBA" id="ARBA00010663"/>
    </source>
</evidence>
<keyword evidence="8 10" id="KW-0675">Receptor</keyword>
<name>A0A1A9WEC4_9MUSC</name>
<dbReference type="PROSITE" id="PS50262">
    <property type="entry name" value="G_PROTEIN_RECEP_F1_2"/>
    <property type="match status" value="1"/>
</dbReference>
<evidence type="ECO:0000256" key="5">
    <source>
        <dbReference type="ARBA" id="ARBA00022989"/>
    </source>
</evidence>
<dbReference type="PRINTS" id="PR00237">
    <property type="entry name" value="GPCRRHODOPSN"/>
</dbReference>
<comment type="subcellular location">
    <subcellularLocation>
        <location evidence="1">Cell membrane</location>
        <topology evidence="1">Multi-pass membrane protein</topology>
    </subcellularLocation>
</comment>
<dbReference type="InterPro" id="IPR000276">
    <property type="entry name" value="GPCR_Rhodpsn"/>
</dbReference>
<dbReference type="Gene3D" id="1.20.1070.10">
    <property type="entry name" value="Rhodopsin 7-helix transmembrane proteins"/>
    <property type="match status" value="1"/>
</dbReference>
<reference evidence="14" key="2">
    <citation type="submission" date="2020-05" db="UniProtKB">
        <authorList>
            <consortium name="EnsemblMetazoa"/>
        </authorList>
    </citation>
    <scope>IDENTIFICATION</scope>
    <source>
        <strain evidence="14">IAEA</strain>
    </source>
</reference>
<evidence type="ECO:0000256" key="7">
    <source>
        <dbReference type="ARBA" id="ARBA00023136"/>
    </source>
</evidence>
<dbReference type="EnsemblMetazoa" id="GBRI016365-RA">
    <property type="protein sequence ID" value="GBRI016365-PA"/>
    <property type="gene ID" value="GBRI016365"/>
</dbReference>
<feature type="compositionally biased region" description="Basic and acidic residues" evidence="11">
    <location>
        <begin position="413"/>
        <end position="438"/>
    </location>
</feature>
<reference evidence="15" key="1">
    <citation type="submission" date="2014-03" db="EMBL/GenBank/DDBJ databases">
        <authorList>
            <person name="Aksoy S."/>
            <person name="Warren W."/>
            <person name="Wilson R.K."/>
        </authorList>
    </citation>
    <scope>NUCLEOTIDE SEQUENCE [LARGE SCALE GENOMIC DNA]</scope>
    <source>
        <strain evidence="15">IAEA</strain>
    </source>
</reference>
<keyword evidence="5 12" id="KW-1133">Transmembrane helix</keyword>
<dbReference type="AlphaFoldDB" id="A0A1A9WEC4"/>
<evidence type="ECO:0000313" key="15">
    <source>
        <dbReference type="Proteomes" id="UP000091820"/>
    </source>
</evidence>
<feature type="region of interest" description="Disordered" evidence="11">
    <location>
        <begin position="413"/>
        <end position="446"/>
    </location>
</feature>
<evidence type="ECO:0000256" key="8">
    <source>
        <dbReference type="ARBA" id="ARBA00023170"/>
    </source>
</evidence>
<keyword evidence="4 10" id="KW-0812">Transmembrane</keyword>
<feature type="transmembrane region" description="Helical" evidence="12">
    <location>
        <begin position="175"/>
        <end position="206"/>
    </location>
</feature>
<keyword evidence="7 12" id="KW-0472">Membrane</keyword>
<feature type="transmembrane region" description="Helical" evidence="12">
    <location>
        <begin position="141"/>
        <end position="163"/>
    </location>
</feature>
<evidence type="ECO:0000256" key="1">
    <source>
        <dbReference type="ARBA" id="ARBA00004651"/>
    </source>
</evidence>
<accession>A0A1A9WEC4</accession>
<sequence>MNITLSANVASIPEISELANVAGDITTNLTEAVMHFTNSTMQLLNKNMNSTLDSGSSGAVTSQMVSLISLPTTLFEWLKQQHRSTSLWKTDNALKELLQNLSYTNAYKIKGTSIPFYEDIDDGIRREEHAPQLDTSMMIKAYVLLFMGLFSLLGNILTMWNIFKTRISRPTSRQNWSAIYFLIFHLSIADLLVTGFCIIGDGIWSYTVEWMAGNLSCKLVKFFQMFSLYLSTYVLVLIGIDRWIAVKYPMKSLHMAKRSHRLLGGIYGLSFLLSLPQFFIFHTARGPFIEEFYQCVTHGFYTAAWQEQFYTSFTLIFTFLLPLSILHDSHRTSSMLTAVTQVDCNGRTMQTYRQTCFFRSVSAAGGIGVNAMKDKDTELTQHKSLRLSTSVKRPPLIRQLSSDTTHSKLHYRNEQNESNEKLQNKEEISKHITDHISSDNDNNNNK</sequence>
<keyword evidence="3" id="KW-1003">Cell membrane</keyword>
<keyword evidence="6 10" id="KW-0297">G-protein coupled receptor</keyword>
<evidence type="ECO:0000256" key="12">
    <source>
        <dbReference type="SAM" id="Phobius"/>
    </source>
</evidence>
<dbReference type="VEuPathDB" id="VectorBase:GBRI016365"/>
<evidence type="ECO:0000256" key="11">
    <source>
        <dbReference type="SAM" id="MobiDB-lite"/>
    </source>
</evidence>
<dbReference type="GO" id="GO:0005886">
    <property type="term" value="C:plasma membrane"/>
    <property type="evidence" value="ECO:0007669"/>
    <property type="project" value="UniProtKB-SubCell"/>
</dbReference>
<feature type="domain" description="G-protein coupled receptors family 1 profile" evidence="13">
    <location>
        <begin position="154"/>
        <end position="326"/>
    </location>
</feature>
<dbReference type="SUPFAM" id="SSF81321">
    <property type="entry name" value="Family A G protein-coupled receptor-like"/>
    <property type="match status" value="1"/>
</dbReference>
<evidence type="ECO:0000256" key="6">
    <source>
        <dbReference type="ARBA" id="ARBA00023040"/>
    </source>
</evidence>
<organism evidence="14 15">
    <name type="scientific">Glossina brevipalpis</name>
    <dbReference type="NCBI Taxonomy" id="37001"/>
    <lineage>
        <taxon>Eukaryota</taxon>
        <taxon>Metazoa</taxon>
        <taxon>Ecdysozoa</taxon>
        <taxon>Arthropoda</taxon>
        <taxon>Hexapoda</taxon>
        <taxon>Insecta</taxon>
        <taxon>Pterygota</taxon>
        <taxon>Neoptera</taxon>
        <taxon>Endopterygota</taxon>
        <taxon>Diptera</taxon>
        <taxon>Brachycera</taxon>
        <taxon>Muscomorpha</taxon>
        <taxon>Hippoboscoidea</taxon>
        <taxon>Glossinidae</taxon>
        <taxon>Glossina</taxon>
    </lineage>
</organism>